<name>A0A4R6BK71_9STAP</name>
<comment type="caution">
    <text evidence="2">The sequence shown here is derived from an EMBL/GenBank/DDBJ whole genome shotgun (WGS) entry which is preliminary data.</text>
</comment>
<dbReference type="AlphaFoldDB" id="A0A4R6BK71"/>
<evidence type="ECO:0000313" key="2">
    <source>
        <dbReference type="EMBL" id="TDM02108.1"/>
    </source>
</evidence>
<dbReference type="OrthoDB" id="9802489at2"/>
<keyword evidence="3" id="KW-1185">Reference proteome</keyword>
<dbReference type="InterPro" id="IPR029032">
    <property type="entry name" value="AhpD-like"/>
</dbReference>
<dbReference type="Gene3D" id="1.20.1290.10">
    <property type="entry name" value="AhpD-like"/>
    <property type="match status" value="1"/>
</dbReference>
<dbReference type="EMBL" id="SCWE01000002">
    <property type="protein sequence ID" value="TDM02108.1"/>
    <property type="molecule type" value="Genomic_DNA"/>
</dbReference>
<dbReference type="SUPFAM" id="SSF69118">
    <property type="entry name" value="AhpD-like"/>
    <property type="match status" value="1"/>
</dbReference>
<protein>
    <recommendedName>
        <fullName evidence="1">Carboxymuconolactone decarboxylase-like domain-containing protein</fullName>
    </recommendedName>
</protein>
<feature type="domain" description="Carboxymuconolactone decarboxylase-like" evidence="1">
    <location>
        <begin position="1"/>
        <end position="40"/>
    </location>
</feature>
<proteinExistence type="predicted"/>
<dbReference type="Pfam" id="PF02627">
    <property type="entry name" value="CMD"/>
    <property type="match status" value="1"/>
</dbReference>
<evidence type="ECO:0000313" key="3">
    <source>
        <dbReference type="Proteomes" id="UP000295328"/>
    </source>
</evidence>
<sequence>MHTNVGLNIGLKPEGIVGAVIHLIPYAGFPRVLNALRVVKRVFDERKVSVEK</sequence>
<dbReference type="InterPro" id="IPR003779">
    <property type="entry name" value="CMD-like"/>
</dbReference>
<evidence type="ECO:0000259" key="1">
    <source>
        <dbReference type="Pfam" id="PF02627"/>
    </source>
</evidence>
<reference evidence="2 3" key="1">
    <citation type="submission" date="2019-01" db="EMBL/GenBank/DDBJ databases">
        <title>Draft genome sequences of the type strains of six Macrococcus species.</title>
        <authorList>
            <person name="Mazhar S."/>
            <person name="Altermann E."/>
            <person name="Hill C."/>
            <person name="Mcauliffe O."/>
        </authorList>
    </citation>
    <scope>NUCLEOTIDE SEQUENCE [LARGE SCALE GENOMIC DNA]</scope>
    <source>
        <strain evidence="2 3">CCM4809</strain>
    </source>
</reference>
<organism evidence="2 3">
    <name type="scientific">Macrococcus hajekii</name>
    <dbReference type="NCBI Taxonomy" id="198482"/>
    <lineage>
        <taxon>Bacteria</taxon>
        <taxon>Bacillati</taxon>
        <taxon>Bacillota</taxon>
        <taxon>Bacilli</taxon>
        <taxon>Bacillales</taxon>
        <taxon>Staphylococcaceae</taxon>
        <taxon>Macrococcus</taxon>
    </lineage>
</organism>
<accession>A0A4R6BK71</accession>
<gene>
    <name evidence="2" type="ORF">ERX37_06160</name>
</gene>
<dbReference type="GO" id="GO:0051920">
    <property type="term" value="F:peroxiredoxin activity"/>
    <property type="evidence" value="ECO:0007669"/>
    <property type="project" value="InterPro"/>
</dbReference>
<dbReference type="Proteomes" id="UP000295328">
    <property type="component" value="Unassembled WGS sequence"/>
</dbReference>